<dbReference type="InterPro" id="IPR011112">
    <property type="entry name" value="Rho-like_N"/>
</dbReference>
<protein>
    <submittedName>
        <fullName evidence="2">Rho termination factor, N-terminal domain protein</fullName>
    </submittedName>
</protein>
<comment type="caution">
    <text evidence="2">The sequence shown here is derived from an EMBL/GenBank/DDBJ whole genome shotgun (WGS) entry which is preliminary data.</text>
</comment>
<dbReference type="PANTHER" id="PTHR34449:SF2">
    <property type="entry name" value="RHO TERMINATION FACTOR"/>
    <property type="match status" value="1"/>
</dbReference>
<proteinExistence type="predicted"/>
<dbReference type="GO" id="GO:0006353">
    <property type="term" value="P:DNA-templated transcription termination"/>
    <property type="evidence" value="ECO:0007669"/>
    <property type="project" value="InterPro"/>
</dbReference>
<sequence>MKTEGTESIETKEEPINLESMTVENLKQLAKEKGIEGYSSMKKAELIEKLG</sequence>
<evidence type="ECO:0000259" key="1">
    <source>
        <dbReference type="SMART" id="SM00959"/>
    </source>
</evidence>
<dbReference type="InterPro" id="IPR036269">
    <property type="entry name" value="Rho_N_sf"/>
</dbReference>
<dbReference type="Proteomes" id="UP000015688">
    <property type="component" value="Unassembled WGS sequence"/>
</dbReference>
<dbReference type="PATRIC" id="fig|1233171.3.peg.1601"/>
<accession>T4VPS8</accession>
<dbReference type="AlphaFoldDB" id="T4VPS8"/>
<organism evidence="2 3">
    <name type="scientific">Paraclostridium bifermentans ATCC 638 = DSM 14991</name>
    <dbReference type="NCBI Taxonomy" id="1233171"/>
    <lineage>
        <taxon>Bacteria</taxon>
        <taxon>Bacillati</taxon>
        <taxon>Bacillota</taxon>
        <taxon>Clostridia</taxon>
        <taxon>Peptostreptococcales</taxon>
        <taxon>Peptostreptococcaceae</taxon>
        <taxon>Paraclostridium</taxon>
    </lineage>
</organism>
<evidence type="ECO:0000313" key="3">
    <source>
        <dbReference type="Proteomes" id="UP000015688"/>
    </source>
</evidence>
<name>T4VPS8_PARBF</name>
<dbReference type="Pfam" id="PF07498">
    <property type="entry name" value="Rho_N"/>
    <property type="match status" value="1"/>
</dbReference>
<dbReference type="RefSeq" id="WP_021432880.1">
    <property type="nucleotide sequence ID" value="NZ_AVNC01000015.1"/>
</dbReference>
<dbReference type="EMBL" id="AVNC01000015">
    <property type="protein sequence ID" value="EQK42766.1"/>
    <property type="molecule type" value="Genomic_DNA"/>
</dbReference>
<feature type="domain" description="Rho termination factor-like N-terminal" evidence="1">
    <location>
        <begin position="17"/>
        <end position="51"/>
    </location>
</feature>
<evidence type="ECO:0000313" key="2">
    <source>
        <dbReference type="EMBL" id="EQK42766.1"/>
    </source>
</evidence>
<reference evidence="2 3" key="1">
    <citation type="submission" date="2013-06" db="EMBL/GenBank/DDBJ databases">
        <authorList>
            <person name="Walk S."/>
            <person name="Aronoff D."/>
            <person name="Young V.Y."/>
            <person name="Marsh J."/>
            <person name="Harrison L."/>
            <person name="Daugherty S.C."/>
            <person name="Shefchek K.A."/>
            <person name="Hine E.E."/>
            <person name="Tallon L.J."/>
            <person name="Sadzewicz L.K."/>
            <person name="Rasko D.A."/>
        </authorList>
    </citation>
    <scope>NUCLEOTIDE SEQUENCE [LARGE SCALE GENOMIC DNA]</scope>
    <source>
        <strain evidence="2 3">ATCC 638</strain>
    </source>
</reference>
<gene>
    <name evidence="2" type="ORF">C672_1710</name>
</gene>
<dbReference type="PANTHER" id="PTHR34449">
    <property type="entry name" value="RHO TERMINATION FACTOR"/>
    <property type="match status" value="1"/>
</dbReference>
<dbReference type="Gene3D" id="1.10.720.10">
    <property type="match status" value="1"/>
</dbReference>
<dbReference type="SUPFAM" id="SSF68912">
    <property type="entry name" value="Rho N-terminal domain-like"/>
    <property type="match status" value="1"/>
</dbReference>
<dbReference type="GeneID" id="67472557"/>
<dbReference type="SMART" id="SM00959">
    <property type="entry name" value="Rho_N"/>
    <property type="match status" value="1"/>
</dbReference>